<accession>A0A0K1ITU4</accession>
<evidence type="ECO:0000256" key="10">
    <source>
        <dbReference type="SAM" id="MobiDB-lite"/>
    </source>
</evidence>
<dbReference type="Gene3D" id="3.30.30.170">
    <property type="match status" value="1"/>
</dbReference>
<dbReference type="SUPFAM" id="SSF75689">
    <property type="entry name" value="Zinc-binding domain of translation initiation factor 2 beta"/>
    <property type="match status" value="1"/>
</dbReference>
<keyword evidence="6 9" id="KW-0648">Protein biosynthesis</keyword>
<evidence type="ECO:0000256" key="5">
    <source>
        <dbReference type="ARBA" id="ARBA00022540"/>
    </source>
</evidence>
<dbReference type="InterPro" id="IPR004458">
    <property type="entry name" value="TIF2_bsu_arc"/>
</dbReference>
<evidence type="ECO:0000256" key="6">
    <source>
        <dbReference type="ARBA" id="ARBA00022917"/>
    </source>
</evidence>
<dbReference type="InterPro" id="IPR016190">
    <property type="entry name" value="Transl_init_fac_IF2/IF5_Zn-bd"/>
</dbReference>
<comment type="similarity">
    <text evidence="2 9">Belongs to the eIF-2-beta/eIF-5 family.</text>
</comment>
<evidence type="ECO:0000313" key="13">
    <source>
        <dbReference type="Proteomes" id="UP000066124"/>
    </source>
</evidence>
<feature type="domain" description="Translation initiation factor IF2/IF5" evidence="11">
    <location>
        <begin position="21"/>
        <end position="129"/>
    </location>
</feature>
<dbReference type="NCBIfam" id="NF003067">
    <property type="entry name" value="PRK03988.1"/>
    <property type="match status" value="1"/>
</dbReference>
<dbReference type="HAMAP" id="MF_00232">
    <property type="entry name" value="eIF_2_beta"/>
    <property type="match status" value="1"/>
</dbReference>
<dbReference type="AlphaFoldDB" id="A0A0K1ITU4"/>
<dbReference type="PANTHER" id="PTHR23001">
    <property type="entry name" value="EUKARYOTIC TRANSLATION INITIATION FACTOR"/>
    <property type="match status" value="1"/>
</dbReference>
<feature type="region of interest" description="Disordered" evidence="10">
    <location>
        <begin position="1"/>
        <end position="29"/>
    </location>
</feature>
<sequence length="135" mass="14921">MDYDDQLDRALSESPDVAEGGDRFSVPEPTVRQEGNVTVYENFAATHDRLAREATHVLKFFQTELGTSAQIDDRGRARFTGEFRQRRIADALDEYVESFVLCSECGSPDTKLVTEQGAEVLKCDACGALSAIPDI</sequence>
<gene>
    <name evidence="9" type="primary">eif2b</name>
    <name evidence="12" type="ORF">ABY42_08195</name>
</gene>
<comment type="subunit">
    <text evidence="3 9">Heterotrimer composed of an alpha, a beta and a gamma chain.</text>
</comment>
<feature type="compositionally biased region" description="Basic and acidic residues" evidence="10">
    <location>
        <begin position="1"/>
        <end position="11"/>
    </location>
</feature>
<evidence type="ECO:0000256" key="1">
    <source>
        <dbReference type="ARBA" id="ARBA00003323"/>
    </source>
</evidence>
<evidence type="ECO:0000256" key="4">
    <source>
        <dbReference type="ARBA" id="ARBA00022314"/>
    </source>
</evidence>
<dbReference type="RefSeq" id="WP_050459153.1">
    <property type="nucleotide sequence ID" value="NZ_CP011947.1"/>
</dbReference>
<dbReference type="PATRIC" id="fig|35746.4.peg.1744"/>
<dbReference type="GO" id="GO:0003743">
    <property type="term" value="F:translation initiation factor activity"/>
    <property type="evidence" value="ECO:0007669"/>
    <property type="project" value="UniProtKB-UniRule"/>
</dbReference>
<dbReference type="InterPro" id="IPR045196">
    <property type="entry name" value="IF2/IF5"/>
</dbReference>
<keyword evidence="5 9" id="KW-0396">Initiation factor</keyword>
<dbReference type="GeneID" id="25245933"/>
<reference evidence="13" key="1">
    <citation type="journal article" date="2015" name="J. Biotechnol.">
        <title>Complete genome sequence of Haloferax gibbonsii strain ARA6, a potential producer of polyhydroxyalkanoates and halocins isolated from Araruama, Rio de Janeiro, Brasil.</title>
        <authorList>
            <person name="Pinto L.H."/>
            <person name="D'Alincourt Carvalho-Assef A.P."/>
            <person name="Vieira R.P."/>
            <person name="Clementino M.M."/>
            <person name="Albano R.M."/>
        </authorList>
    </citation>
    <scope>NUCLEOTIDE SEQUENCE [LARGE SCALE GENOMIC DNA]</scope>
    <source>
        <strain evidence="13">ARA6</strain>
    </source>
</reference>
<proteinExistence type="inferred from homology"/>
<organism evidence="12 13">
    <name type="scientific">Haloferax gibbonsii</name>
    <dbReference type="NCBI Taxonomy" id="35746"/>
    <lineage>
        <taxon>Archaea</taxon>
        <taxon>Methanobacteriati</taxon>
        <taxon>Methanobacteriota</taxon>
        <taxon>Stenosarchaea group</taxon>
        <taxon>Halobacteria</taxon>
        <taxon>Halobacteriales</taxon>
        <taxon>Haloferacaceae</taxon>
        <taxon>Haloferax</taxon>
    </lineage>
</organism>
<evidence type="ECO:0000259" key="11">
    <source>
        <dbReference type="SMART" id="SM00653"/>
    </source>
</evidence>
<evidence type="ECO:0000256" key="9">
    <source>
        <dbReference type="HAMAP-Rule" id="MF_00232"/>
    </source>
</evidence>
<dbReference type="InterPro" id="IPR016189">
    <property type="entry name" value="Transl_init_fac_IF2/IF5_N"/>
</dbReference>
<evidence type="ECO:0000313" key="12">
    <source>
        <dbReference type="EMBL" id="AKU07730.1"/>
    </source>
</evidence>
<dbReference type="SUPFAM" id="SSF100966">
    <property type="entry name" value="Translation initiation factor 2 beta, aIF2beta, N-terminal domain"/>
    <property type="match status" value="1"/>
</dbReference>
<evidence type="ECO:0000256" key="2">
    <source>
        <dbReference type="ARBA" id="ARBA00010397"/>
    </source>
</evidence>
<dbReference type="Proteomes" id="UP000066124">
    <property type="component" value="Chromosome"/>
</dbReference>
<dbReference type="KEGG" id="hgi:ABY42_08195"/>
<dbReference type="EMBL" id="CP011947">
    <property type="protein sequence ID" value="AKU07730.1"/>
    <property type="molecule type" value="Genomic_DNA"/>
</dbReference>
<dbReference type="PANTHER" id="PTHR23001:SF3">
    <property type="entry name" value="EUKARYOTIC TRANSLATION INITIATION FACTOR 2 SUBUNIT 2"/>
    <property type="match status" value="1"/>
</dbReference>
<dbReference type="InterPro" id="IPR002735">
    <property type="entry name" value="Transl_init_fac_IF2/IF5_dom"/>
</dbReference>
<protein>
    <recommendedName>
        <fullName evidence="4 9">Translation initiation factor 2 subunit beta</fullName>
    </recommendedName>
    <alternativeName>
        <fullName evidence="7 9">aIF2-beta</fullName>
    </alternativeName>
    <alternativeName>
        <fullName evidence="8 9">eIF-2-beta</fullName>
    </alternativeName>
</protein>
<dbReference type="SMART" id="SM00653">
    <property type="entry name" value="eIF2B_5"/>
    <property type="match status" value="1"/>
</dbReference>
<comment type="function">
    <text evidence="1 9">eIF-2 functions in the early steps of protein synthesis by forming a ternary complex with GTP and initiator tRNA.</text>
</comment>
<evidence type="ECO:0000256" key="3">
    <source>
        <dbReference type="ARBA" id="ARBA00011243"/>
    </source>
</evidence>
<evidence type="ECO:0000256" key="8">
    <source>
        <dbReference type="ARBA" id="ARBA00032408"/>
    </source>
</evidence>
<dbReference type="Pfam" id="PF01873">
    <property type="entry name" value="eIF-5_eIF-2B"/>
    <property type="match status" value="1"/>
</dbReference>
<evidence type="ECO:0000256" key="7">
    <source>
        <dbReference type="ARBA" id="ARBA00031466"/>
    </source>
</evidence>
<name>A0A0K1ITU4_HALGI</name>